<dbReference type="AlphaFoldDB" id="A0A835YN76"/>
<organism evidence="4 5">
    <name type="scientific">Edaphochlamys debaryana</name>
    <dbReference type="NCBI Taxonomy" id="47281"/>
    <lineage>
        <taxon>Eukaryota</taxon>
        <taxon>Viridiplantae</taxon>
        <taxon>Chlorophyta</taxon>
        <taxon>core chlorophytes</taxon>
        <taxon>Chlorophyceae</taxon>
        <taxon>CS clade</taxon>
        <taxon>Chlamydomonadales</taxon>
        <taxon>Chlamydomonadales incertae sedis</taxon>
        <taxon>Edaphochlamys</taxon>
    </lineage>
</organism>
<feature type="compositionally biased region" description="Low complexity" evidence="3">
    <location>
        <begin position="146"/>
        <end position="163"/>
    </location>
</feature>
<dbReference type="PANTHER" id="PTHR43619">
    <property type="entry name" value="S-ADENOSYL-L-METHIONINE-DEPENDENT METHYLTRANSFERASE YKTD-RELATED"/>
    <property type="match status" value="1"/>
</dbReference>
<evidence type="ECO:0000256" key="1">
    <source>
        <dbReference type="ARBA" id="ARBA00022603"/>
    </source>
</evidence>
<dbReference type="InterPro" id="IPR007213">
    <property type="entry name" value="Ppm1/Ppm2/Tcmp"/>
</dbReference>
<dbReference type="InterPro" id="IPR029063">
    <property type="entry name" value="SAM-dependent_MTases_sf"/>
</dbReference>
<sequence length="394" mass="40569">MAERRELERATAARTAPGQPQEQPRPIPRIIMRTKWFDDVAMAVTWRGQGPAAEVVRLRCHAALGDAVGRAAKCLQVVLLGAGLDARPWRLALPPGVRWLEVDRADVLRAKQAQLRRLGAETKSAAQQAQHAHSQAAIGNVQPTVGGVSSSGASNSQGVANGAQASFPRGRGPRHPLLVGSWGCVVADLCQKGWSRELLRAGLDPSAPVLWILEGLLYYFHEPEVRAMLQEAASVSAPGSIMAASVLRTGAGGSGAASAPATPAPFTPHGPAAASSAFSSPGGTSSTPAPAAEAGTDPAAPPSTATAASKQTRDGGAPVANGASVKVPAASGKRPRTSLVSEFKWRCQPDVPQFFSECGWSTLACVSWLEAAAAYGLPASSGQAGVTLVTAQLA</sequence>
<protein>
    <recommendedName>
        <fullName evidence="6">S-adenosyl-L-methionine-dependent methyltransferase</fullName>
    </recommendedName>
</protein>
<evidence type="ECO:0000313" key="4">
    <source>
        <dbReference type="EMBL" id="KAG2501560.1"/>
    </source>
</evidence>
<reference evidence="4" key="1">
    <citation type="journal article" date="2020" name="bioRxiv">
        <title>Comparative genomics of Chlamydomonas.</title>
        <authorList>
            <person name="Craig R.J."/>
            <person name="Hasan A.R."/>
            <person name="Ness R.W."/>
            <person name="Keightley P.D."/>
        </authorList>
    </citation>
    <scope>NUCLEOTIDE SEQUENCE</scope>
    <source>
        <strain evidence="4">CCAP 11/70</strain>
    </source>
</reference>
<dbReference type="SUPFAM" id="SSF53335">
    <property type="entry name" value="S-adenosyl-L-methionine-dependent methyltransferases"/>
    <property type="match status" value="1"/>
</dbReference>
<dbReference type="GO" id="GO:0008168">
    <property type="term" value="F:methyltransferase activity"/>
    <property type="evidence" value="ECO:0007669"/>
    <property type="project" value="UniProtKB-KW"/>
</dbReference>
<dbReference type="Pfam" id="PF04072">
    <property type="entry name" value="LCM"/>
    <property type="match status" value="1"/>
</dbReference>
<keyword evidence="2" id="KW-0808">Transferase</keyword>
<feature type="region of interest" description="Disordered" evidence="3">
    <location>
        <begin position="1"/>
        <end position="25"/>
    </location>
</feature>
<feature type="compositionally biased region" description="Low complexity" evidence="3">
    <location>
        <begin position="269"/>
        <end position="309"/>
    </location>
</feature>
<proteinExistence type="predicted"/>
<dbReference type="EMBL" id="JAEHOE010000001">
    <property type="protein sequence ID" value="KAG2501560.1"/>
    <property type="molecule type" value="Genomic_DNA"/>
</dbReference>
<comment type="caution">
    <text evidence="4">The sequence shown here is derived from an EMBL/GenBank/DDBJ whole genome shotgun (WGS) entry which is preliminary data.</text>
</comment>
<evidence type="ECO:0000256" key="2">
    <source>
        <dbReference type="ARBA" id="ARBA00022679"/>
    </source>
</evidence>
<gene>
    <name evidence="4" type="ORF">HYH03_000067</name>
</gene>
<evidence type="ECO:0000256" key="3">
    <source>
        <dbReference type="SAM" id="MobiDB-lite"/>
    </source>
</evidence>
<name>A0A835YN76_9CHLO</name>
<dbReference type="OrthoDB" id="434488at2759"/>
<feature type="region of interest" description="Disordered" evidence="3">
    <location>
        <begin position="146"/>
        <end position="168"/>
    </location>
</feature>
<accession>A0A835YN76</accession>
<dbReference type="GO" id="GO:0032259">
    <property type="term" value="P:methylation"/>
    <property type="evidence" value="ECO:0007669"/>
    <property type="project" value="UniProtKB-KW"/>
</dbReference>
<dbReference type="PANTHER" id="PTHR43619:SF2">
    <property type="entry name" value="S-ADENOSYL-L-METHIONINE-DEPENDENT METHYLTRANSFERASES SUPERFAMILY PROTEIN"/>
    <property type="match status" value="1"/>
</dbReference>
<feature type="region of interest" description="Disordered" evidence="3">
    <location>
        <begin position="252"/>
        <end position="333"/>
    </location>
</feature>
<feature type="compositionally biased region" description="Low complexity" evidence="3">
    <location>
        <begin position="12"/>
        <end position="25"/>
    </location>
</feature>
<keyword evidence="5" id="KW-1185">Reference proteome</keyword>
<dbReference type="Gene3D" id="3.40.50.150">
    <property type="entry name" value="Vaccinia Virus protein VP39"/>
    <property type="match status" value="1"/>
</dbReference>
<feature type="compositionally biased region" description="Basic and acidic residues" evidence="3">
    <location>
        <begin position="1"/>
        <end position="11"/>
    </location>
</feature>
<evidence type="ECO:0008006" key="6">
    <source>
        <dbReference type="Google" id="ProtNLM"/>
    </source>
</evidence>
<keyword evidence="1" id="KW-0489">Methyltransferase</keyword>
<dbReference type="Proteomes" id="UP000612055">
    <property type="component" value="Unassembled WGS sequence"/>
</dbReference>
<evidence type="ECO:0000313" key="5">
    <source>
        <dbReference type="Proteomes" id="UP000612055"/>
    </source>
</evidence>